<organism evidence="1 2">
    <name type="scientific">Plasmodium brasilianum</name>
    <dbReference type="NCBI Taxonomy" id="5824"/>
    <lineage>
        <taxon>Eukaryota</taxon>
        <taxon>Sar</taxon>
        <taxon>Alveolata</taxon>
        <taxon>Apicomplexa</taxon>
        <taxon>Aconoidasida</taxon>
        <taxon>Haemosporida</taxon>
        <taxon>Plasmodiidae</taxon>
        <taxon>Plasmodium</taxon>
        <taxon>Plasmodium (Plasmodium)</taxon>
    </lineage>
</organism>
<proteinExistence type="predicted"/>
<evidence type="ECO:0000313" key="1">
    <source>
        <dbReference type="EMBL" id="KAI4840984.1"/>
    </source>
</evidence>
<protein>
    <submittedName>
        <fullName evidence="1">Uncharacterized protein</fullName>
    </submittedName>
</protein>
<keyword evidence="2" id="KW-1185">Reference proteome</keyword>
<dbReference type="Proteomes" id="UP001056978">
    <property type="component" value="Chromosome 2"/>
</dbReference>
<evidence type="ECO:0000313" key="2">
    <source>
        <dbReference type="Proteomes" id="UP001056978"/>
    </source>
</evidence>
<sequence length="146" mass="17287">MEKICENPLQSDIVAYKSRIVDLFNLKKKDQDYIDKKDLITILKSLGFKICYEIFQDDKKSYSFDELNDYILKFQSNYYGKKKIENCIKFLNPSHEMINKNALKSLLCENGNKFTENEFKKFLVDVPVDIDGNIKHSDLVEKYKDF</sequence>
<comment type="caution">
    <text evidence="1">The sequence shown here is derived from an EMBL/GenBank/DDBJ whole genome shotgun (WGS) entry which is preliminary data.</text>
</comment>
<accession>A0ACB9YHB8</accession>
<name>A0ACB9YHB8_PLABR</name>
<reference evidence="1" key="1">
    <citation type="submission" date="2022-06" db="EMBL/GenBank/DDBJ databases">
        <title>The First Complete Genome of the Simian Malaria Parasite Plasmodium brasilianum.</title>
        <authorList>
            <person name="Bajic M."/>
            <person name="Ravishankar S."/>
        </authorList>
    </citation>
    <scope>NUCLEOTIDE SEQUENCE</scope>
    <source>
        <strain evidence="1">Bolivian I</strain>
    </source>
</reference>
<gene>
    <name evidence="1" type="ORF">MKS88_000751</name>
</gene>
<dbReference type="EMBL" id="CM043770">
    <property type="protein sequence ID" value="KAI4840984.1"/>
    <property type="molecule type" value="Genomic_DNA"/>
</dbReference>